<name>A0A5J5F1L7_9PEZI</name>
<dbReference type="EMBL" id="VXIS01000055">
    <property type="protein sequence ID" value="KAA8909671.1"/>
    <property type="molecule type" value="Genomic_DNA"/>
</dbReference>
<keyword evidence="3" id="KW-1185">Reference proteome</keyword>
<gene>
    <name evidence="2" type="ORF">FN846DRAFT_598997</name>
</gene>
<feature type="compositionally biased region" description="Polar residues" evidence="1">
    <location>
        <begin position="167"/>
        <end position="182"/>
    </location>
</feature>
<dbReference type="Proteomes" id="UP000326924">
    <property type="component" value="Unassembled WGS sequence"/>
</dbReference>
<evidence type="ECO:0000313" key="3">
    <source>
        <dbReference type="Proteomes" id="UP000326924"/>
    </source>
</evidence>
<dbReference type="AlphaFoldDB" id="A0A5J5F1L7"/>
<feature type="compositionally biased region" description="Basic and acidic residues" evidence="1">
    <location>
        <begin position="67"/>
        <end position="96"/>
    </location>
</feature>
<sequence>MSSSFRVSNLQNRPADLSAVIDVTQRLLNLSRGKNLNQSHLEENLQKILSHCGVVQGQHVSAASSKGRMESIDPPRSSGEFDRSTDRSPLTKEAKPTGKSAGKRLVSQRSYGECNPAKHFRRDDYGKDGDYGGSGHSTSQDFQGRHSGHKTQGERRSGHGTGHGQYEGQTNRAMFDGTNTENMDADGSDDEDDYPPPGCGVSEFLKTSSIVPTQSDSGTGEDWTSEHWNDLEPDHVLPSKWESRHSRFREETTSPESFTSRWLRDTKLQEVDYTPEERKHHWRVESLLHWAVSKWIGRLVDKSWMDKQFPSNTNSDVAMTSPLAGQEESNMGKTTRGSICCHFGHLSEVQGSHGIELVRFDATIAKARSFDISKQLIFQDRKVKSEPEAPVLPQFPLEINICPQALGIAARRFLPTKRKKKRTQLGDNQPLGPLRRAQRCLSFAIVFYRGKAKRVPFLTGECLAPDFNPIQSSERPSRLFSSNKPANSIVVLWPGKTSKPFSLPP</sequence>
<feature type="compositionally biased region" description="Basic and acidic residues" evidence="1">
    <location>
        <begin position="121"/>
        <end position="130"/>
    </location>
</feature>
<protein>
    <submittedName>
        <fullName evidence="2">Uncharacterized protein</fullName>
    </submittedName>
</protein>
<reference evidence="2 3" key="1">
    <citation type="submission" date="2019-09" db="EMBL/GenBank/DDBJ databases">
        <title>Draft genome of the ectomycorrhizal ascomycete Sphaerosporella brunnea.</title>
        <authorList>
            <consortium name="DOE Joint Genome Institute"/>
            <person name="Benucci G.M."/>
            <person name="Marozzi G."/>
            <person name="Antonielli L."/>
            <person name="Sanchez S."/>
            <person name="Marco P."/>
            <person name="Wang X."/>
            <person name="Falini L.B."/>
            <person name="Barry K."/>
            <person name="Haridas S."/>
            <person name="Lipzen A."/>
            <person name="Labutti K."/>
            <person name="Grigoriev I.V."/>
            <person name="Murat C."/>
            <person name="Martin F."/>
            <person name="Albertini E."/>
            <person name="Donnini D."/>
            <person name="Bonito G."/>
        </authorList>
    </citation>
    <scope>NUCLEOTIDE SEQUENCE [LARGE SCALE GENOMIC DNA]</scope>
    <source>
        <strain evidence="2 3">Sb_GMNB300</strain>
    </source>
</reference>
<feature type="region of interest" description="Disordered" evidence="1">
    <location>
        <begin position="60"/>
        <end position="201"/>
    </location>
</feature>
<evidence type="ECO:0000256" key="1">
    <source>
        <dbReference type="SAM" id="MobiDB-lite"/>
    </source>
</evidence>
<comment type="caution">
    <text evidence="2">The sequence shown here is derived from an EMBL/GenBank/DDBJ whole genome shotgun (WGS) entry which is preliminary data.</text>
</comment>
<feature type="compositionally biased region" description="Acidic residues" evidence="1">
    <location>
        <begin position="183"/>
        <end position="194"/>
    </location>
</feature>
<accession>A0A5J5F1L7</accession>
<dbReference type="InParanoid" id="A0A5J5F1L7"/>
<evidence type="ECO:0000313" key="2">
    <source>
        <dbReference type="EMBL" id="KAA8909671.1"/>
    </source>
</evidence>
<organism evidence="2 3">
    <name type="scientific">Sphaerosporella brunnea</name>
    <dbReference type="NCBI Taxonomy" id="1250544"/>
    <lineage>
        <taxon>Eukaryota</taxon>
        <taxon>Fungi</taxon>
        <taxon>Dikarya</taxon>
        <taxon>Ascomycota</taxon>
        <taxon>Pezizomycotina</taxon>
        <taxon>Pezizomycetes</taxon>
        <taxon>Pezizales</taxon>
        <taxon>Pyronemataceae</taxon>
        <taxon>Sphaerosporella</taxon>
    </lineage>
</organism>
<proteinExistence type="predicted"/>